<dbReference type="Proteomes" id="UP000250831">
    <property type="component" value="Unassembled WGS sequence"/>
</dbReference>
<dbReference type="Gene3D" id="2.30.320.10">
    <property type="entry name" value="YwqG-like"/>
    <property type="match status" value="1"/>
</dbReference>
<proteinExistence type="predicted"/>
<dbReference type="RefSeq" id="WP_108634067.1">
    <property type="nucleotide sequence ID" value="NZ_QCXX01000003.1"/>
</dbReference>
<dbReference type="InterPro" id="IPR015315">
    <property type="entry name" value="DUF1963"/>
</dbReference>
<accession>A0A363NTP5</accession>
<dbReference type="InterPro" id="IPR035948">
    <property type="entry name" value="YwqG-like_sf"/>
</dbReference>
<evidence type="ECO:0000313" key="2">
    <source>
        <dbReference type="Proteomes" id="UP000250831"/>
    </source>
</evidence>
<reference evidence="1 2" key="1">
    <citation type="submission" date="2018-04" db="EMBL/GenBank/DDBJ databases">
        <title>Sphingobacterium sp. M46 Genome.</title>
        <authorList>
            <person name="Cheng J."/>
            <person name="Li Y."/>
        </authorList>
    </citation>
    <scope>NUCLEOTIDE SEQUENCE [LARGE SCALE GENOMIC DNA]</scope>
    <source>
        <strain evidence="1 2">M46</strain>
    </source>
</reference>
<protein>
    <recommendedName>
        <fullName evidence="3">DUF1963 domain-containing protein</fullName>
    </recommendedName>
</protein>
<sequence>MNEVEKIKQQIVRKAIEFKTGGFRPTNSISESWIGKVYLYKEDEEIPKDKNGNLMLPLFQLCLEDIEIRPDILADTMVITVFIAEELPMDITANGDEWVLREYKKSDKLIIKELNNPDSGLKPFPLKPSKIEEDYPVWDGGGLTSEMENEILKLEDSGIIEGYYDIAANKYGHKLGGYPSFCQPGVYFGNDFEFVFQIASDDKANLNIVDSGTMYFAKNAKTEEWNFYCDFY</sequence>
<comment type="caution">
    <text evidence="1">The sequence shown here is derived from an EMBL/GenBank/DDBJ whole genome shotgun (WGS) entry which is preliminary data.</text>
</comment>
<evidence type="ECO:0008006" key="3">
    <source>
        <dbReference type="Google" id="ProtNLM"/>
    </source>
</evidence>
<dbReference type="OrthoDB" id="8792814at2"/>
<organism evidence="1 2">
    <name type="scientific">Sphingobacterium athyrii</name>
    <dbReference type="NCBI Taxonomy" id="2152717"/>
    <lineage>
        <taxon>Bacteria</taxon>
        <taxon>Pseudomonadati</taxon>
        <taxon>Bacteroidota</taxon>
        <taxon>Sphingobacteriia</taxon>
        <taxon>Sphingobacteriales</taxon>
        <taxon>Sphingobacteriaceae</taxon>
        <taxon>Sphingobacterium</taxon>
    </lineage>
</organism>
<dbReference type="AlphaFoldDB" id="A0A363NTP5"/>
<dbReference type="Pfam" id="PF09234">
    <property type="entry name" value="DUF1963"/>
    <property type="match status" value="1"/>
</dbReference>
<dbReference type="EMBL" id="QCXX01000003">
    <property type="protein sequence ID" value="PUV24139.1"/>
    <property type="molecule type" value="Genomic_DNA"/>
</dbReference>
<keyword evidence="2" id="KW-1185">Reference proteome</keyword>
<name>A0A363NTP5_9SPHI</name>
<dbReference type="SUPFAM" id="SSF103032">
    <property type="entry name" value="Hypothetical protein YwqG"/>
    <property type="match status" value="1"/>
</dbReference>
<gene>
    <name evidence="1" type="ORF">DCO56_12270</name>
</gene>
<evidence type="ECO:0000313" key="1">
    <source>
        <dbReference type="EMBL" id="PUV24139.1"/>
    </source>
</evidence>